<evidence type="ECO:0000256" key="1">
    <source>
        <dbReference type="SAM" id="MobiDB-lite"/>
    </source>
</evidence>
<organism evidence="2 3">
    <name type="scientific">Dentiscutata erythropus</name>
    <dbReference type="NCBI Taxonomy" id="1348616"/>
    <lineage>
        <taxon>Eukaryota</taxon>
        <taxon>Fungi</taxon>
        <taxon>Fungi incertae sedis</taxon>
        <taxon>Mucoromycota</taxon>
        <taxon>Glomeromycotina</taxon>
        <taxon>Glomeromycetes</taxon>
        <taxon>Diversisporales</taxon>
        <taxon>Gigasporaceae</taxon>
        <taxon>Dentiscutata</taxon>
    </lineage>
</organism>
<dbReference type="EMBL" id="CAJVPY010054534">
    <property type="protein sequence ID" value="CAG8816903.1"/>
    <property type="molecule type" value="Genomic_DNA"/>
</dbReference>
<feature type="compositionally biased region" description="Polar residues" evidence="1">
    <location>
        <begin position="30"/>
        <end position="40"/>
    </location>
</feature>
<keyword evidence="3" id="KW-1185">Reference proteome</keyword>
<accession>A0A9N9KBG0</accession>
<dbReference type="AlphaFoldDB" id="A0A9N9KBG0"/>
<comment type="caution">
    <text evidence="2">The sequence shown here is derived from an EMBL/GenBank/DDBJ whole genome shotgun (WGS) entry which is preliminary data.</text>
</comment>
<name>A0A9N9KBG0_9GLOM</name>
<evidence type="ECO:0000313" key="3">
    <source>
        <dbReference type="Proteomes" id="UP000789405"/>
    </source>
</evidence>
<sequence>VSITATEGFSCSTCIEEGSKSSLMPVEPEGSSTSHPGSDP</sequence>
<proteinExistence type="predicted"/>
<gene>
    <name evidence="2" type="ORF">DERYTH_LOCUS26351</name>
</gene>
<feature type="non-terminal residue" evidence="2">
    <location>
        <position position="1"/>
    </location>
</feature>
<feature type="region of interest" description="Disordered" evidence="1">
    <location>
        <begin position="17"/>
        <end position="40"/>
    </location>
</feature>
<protein>
    <submittedName>
        <fullName evidence="2">23367_t:CDS:1</fullName>
    </submittedName>
</protein>
<evidence type="ECO:0000313" key="2">
    <source>
        <dbReference type="EMBL" id="CAG8816903.1"/>
    </source>
</evidence>
<dbReference type="Proteomes" id="UP000789405">
    <property type="component" value="Unassembled WGS sequence"/>
</dbReference>
<reference evidence="2" key="1">
    <citation type="submission" date="2021-06" db="EMBL/GenBank/DDBJ databases">
        <authorList>
            <person name="Kallberg Y."/>
            <person name="Tangrot J."/>
            <person name="Rosling A."/>
        </authorList>
    </citation>
    <scope>NUCLEOTIDE SEQUENCE</scope>
    <source>
        <strain evidence="2">MA453B</strain>
    </source>
</reference>